<evidence type="ECO:0000256" key="5">
    <source>
        <dbReference type="HAMAP-Rule" id="MF_01407"/>
    </source>
</evidence>
<reference evidence="9" key="2">
    <citation type="submission" date="2020-09" db="EMBL/GenBank/DDBJ databases">
        <authorList>
            <person name="Sun Q."/>
            <person name="Ohkuma M."/>
        </authorList>
    </citation>
    <scope>NUCLEOTIDE SEQUENCE</scope>
    <source>
        <strain evidence="9">JCM 11219</strain>
    </source>
</reference>
<dbReference type="HAMAP" id="MF_01407">
    <property type="entry name" value="ORC1_type_DNA_replic_protein"/>
    <property type="match status" value="1"/>
</dbReference>
<dbReference type="SUPFAM" id="SSF46785">
    <property type="entry name" value="Winged helix' DNA-binding domain"/>
    <property type="match status" value="1"/>
</dbReference>
<dbReference type="CDD" id="cd08768">
    <property type="entry name" value="Cdc6_C"/>
    <property type="match status" value="1"/>
</dbReference>
<evidence type="ECO:0000313" key="9">
    <source>
        <dbReference type="EMBL" id="GGI79179.1"/>
    </source>
</evidence>
<dbReference type="PANTHER" id="PTHR10763:SF31">
    <property type="entry name" value="ORC1-TYPE DNA REPLICATION PROTEIN 2"/>
    <property type="match status" value="1"/>
</dbReference>
<reference evidence="11" key="3">
    <citation type="submission" date="2022-09" db="EMBL/GenBank/DDBJ databases">
        <title>Complete genome sequence of Vulcanisaeta souniana.</title>
        <authorList>
            <person name="Kato S."/>
            <person name="Itoh T."/>
            <person name="Ohkuma M."/>
        </authorList>
    </citation>
    <scope>NUCLEOTIDE SEQUENCE [LARGE SCALE GENOMIC DNA]</scope>
    <source>
        <strain evidence="11">JCM 11219</strain>
    </source>
</reference>
<keyword evidence="2 5" id="KW-0235">DNA replication</keyword>
<feature type="domain" description="Cdc6 C-terminal" evidence="7">
    <location>
        <begin position="302"/>
        <end position="387"/>
    </location>
</feature>
<evidence type="ECO:0000313" key="8">
    <source>
        <dbReference type="EMBL" id="BDR90908.1"/>
    </source>
</evidence>
<dbReference type="Gene3D" id="1.10.8.60">
    <property type="match status" value="1"/>
</dbReference>
<dbReference type="OrthoDB" id="195574at2157"/>
<evidence type="ECO:0000256" key="4">
    <source>
        <dbReference type="ARBA" id="ARBA00022840"/>
    </source>
</evidence>
<keyword evidence="3 5" id="KW-0547">Nucleotide-binding</keyword>
<dbReference type="AlphaFoldDB" id="A0A830EF71"/>
<feature type="domain" description="AAA+ ATPase" evidence="6">
    <location>
        <begin position="44"/>
        <end position="196"/>
    </location>
</feature>
<dbReference type="EMBL" id="BMNM01000006">
    <property type="protein sequence ID" value="GGI79179.1"/>
    <property type="molecule type" value="Genomic_DNA"/>
</dbReference>
<dbReference type="InterPro" id="IPR049945">
    <property type="entry name" value="AAA_22"/>
</dbReference>
<dbReference type="GO" id="GO:0051301">
    <property type="term" value="P:cell division"/>
    <property type="evidence" value="ECO:0007669"/>
    <property type="project" value="UniProtKB-KW"/>
</dbReference>
<gene>
    <name evidence="9" type="ORF">GCM10007112_15210</name>
    <name evidence="8" type="ORF">Vsou_00010</name>
</gene>
<dbReference type="InterPro" id="IPR003593">
    <property type="entry name" value="AAA+_ATPase"/>
</dbReference>
<dbReference type="SUPFAM" id="SSF52540">
    <property type="entry name" value="P-loop containing nucleoside triphosphate hydrolases"/>
    <property type="match status" value="1"/>
</dbReference>
<evidence type="ECO:0000259" key="7">
    <source>
        <dbReference type="SMART" id="SM01074"/>
    </source>
</evidence>
<feature type="binding site" evidence="5">
    <location>
        <position position="212"/>
    </location>
    <ligand>
        <name>ATP</name>
        <dbReference type="ChEBI" id="CHEBI:30616"/>
    </ligand>
</feature>
<feature type="binding site" evidence="5">
    <location>
        <begin position="56"/>
        <end position="60"/>
    </location>
    <ligand>
        <name>ATP</name>
        <dbReference type="ChEBI" id="CHEBI:30616"/>
    </ligand>
</feature>
<dbReference type="Gene3D" id="1.10.10.10">
    <property type="entry name" value="Winged helix-like DNA-binding domain superfamily/Winged helix DNA-binding domain"/>
    <property type="match status" value="1"/>
</dbReference>
<dbReference type="Proteomes" id="UP001060771">
    <property type="component" value="Chromosome"/>
</dbReference>
<dbReference type="InterPro" id="IPR015163">
    <property type="entry name" value="Cdc6_C"/>
</dbReference>
<dbReference type="InterPro" id="IPR055237">
    <property type="entry name" value="Cdc6_lid"/>
</dbReference>
<evidence type="ECO:0000313" key="11">
    <source>
        <dbReference type="Proteomes" id="UP001060771"/>
    </source>
</evidence>
<dbReference type="RefSeq" id="WP_188603405.1">
    <property type="nucleotide sequence ID" value="NZ_AP026830.1"/>
</dbReference>
<dbReference type="SMART" id="SM00382">
    <property type="entry name" value="AAA"/>
    <property type="match status" value="1"/>
</dbReference>
<dbReference type="NCBIfam" id="TIGR02928">
    <property type="entry name" value="orc1/cdc6 family replication initiation protein"/>
    <property type="match status" value="1"/>
</dbReference>
<dbReference type="Pfam" id="PF13401">
    <property type="entry name" value="AAA_22"/>
    <property type="match status" value="1"/>
</dbReference>
<dbReference type="CDD" id="cd18139">
    <property type="entry name" value="HLD_clamp_RarA"/>
    <property type="match status" value="1"/>
</dbReference>
<evidence type="ECO:0000259" key="6">
    <source>
        <dbReference type="SMART" id="SM00382"/>
    </source>
</evidence>
<dbReference type="InterPro" id="IPR036390">
    <property type="entry name" value="WH_DNA-bd_sf"/>
</dbReference>
<evidence type="ECO:0000256" key="1">
    <source>
        <dbReference type="ARBA" id="ARBA00006184"/>
    </source>
</evidence>
<reference evidence="9" key="1">
    <citation type="journal article" date="2014" name="Int. J. Syst. Evol. Microbiol.">
        <title>Complete genome sequence of Corynebacterium casei LMG S-19264T (=DSM 44701T), isolated from a smear-ripened cheese.</title>
        <authorList>
            <consortium name="US DOE Joint Genome Institute (JGI-PGF)"/>
            <person name="Walter F."/>
            <person name="Albersmeier A."/>
            <person name="Kalinowski J."/>
            <person name="Ruckert C."/>
        </authorList>
    </citation>
    <scope>NUCLEOTIDE SEQUENCE</scope>
    <source>
        <strain evidence="9">JCM 11219</strain>
    </source>
</reference>
<comment type="function">
    <text evidence="5">Involved in regulation of DNA replication.</text>
</comment>
<keyword evidence="9" id="KW-0131">Cell cycle</keyword>
<dbReference type="GO" id="GO:0006260">
    <property type="term" value="P:DNA replication"/>
    <property type="evidence" value="ECO:0007669"/>
    <property type="project" value="UniProtKB-UniRule"/>
</dbReference>
<keyword evidence="11" id="KW-1185">Reference proteome</keyword>
<dbReference type="Pfam" id="PF09079">
    <property type="entry name" value="WHD_Cdc6"/>
    <property type="match status" value="1"/>
</dbReference>
<dbReference type="NCBIfam" id="NF001623">
    <property type="entry name" value="PRK00411.1-1"/>
    <property type="match status" value="1"/>
</dbReference>
<dbReference type="InterPro" id="IPR014277">
    <property type="entry name" value="Orc1/Cdc6_arc"/>
</dbReference>
<keyword evidence="4 5" id="KW-0067">ATP-binding</keyword>
<dbReference type="InterPro" id="IPR036388">
    <property type="entry name" value="WH-like_DNA-bd_sf"/>
</dbReference>
<feature type="binding site" evidence="5">
    <location>
        <position position="200"/>
    </location>
    <ligand>
        <name>ATP</name>
        <dbReference type="ChEBI" id="CHEBI:30616"/>
    </ligand>
</feature>
<dbReference type="InterPro" id="IPR027417">
    <property type="entry name" value="P-loop_NTPase"/>
</dbReference>
<dbReference type="Proteomes" id="UP000657075">
    <property type="component" value="Unassembled WGS sequence"/>
</dbReference>
<dbReference type="Gene3D" id="3.40.50.300">
    <property type="entry name" value="P-loop containing nucleotide triphosphate hydrolases"/>
    <property type="match status" value="1"/>
</dbReference>
<proteinExistence type="inferred from homology"/>
<dbReference type="GO" id="GO:0005524">
    <property type="term" value="F:ATP binding"/>
    <property type="evidence" value="ECO:0007669"/>
    <property type="project" value="UniProtKB-UniRule"/>
</dbReference>
<evidence type="ECO:0000256" key="3">
    <source>
        <dbReference type="ARBA" id="ARBA00022741"/>
    </source>
</evidence>
<evidence type="ECO:0000313" key="10">
    <source>
        <dbReference type="Proteomes" id="UP000657075"/>
    </source>
</evidence>
<protein>
    <recommendedName>
        <fullName evidence="5">ORC1-type DNA replication protein</fullName>
    </recommendedName>
</protein>
<name>A0A830EF71_9CREN</name>
<dbReference type="EMBL" id="AP026830">
    <property type="protein sequence ID" value="BDR90908.1"/>
    <property type="molecule type" value="Genomic_DNA"/>
</dbReference>
<organism evidence="9 10">
    <name type="scientific">Vulcanisaeta souniana JCM 11219</name>
    <dbReference type="NCBI Taxonomy" id="1293586"/>
    <lineage>
        <taxon>Archaea</taxon>
        <taxon>Thermoproteota</taxon>
        <taxon>Thermoprotei</taxon>
        <taxon>Thermoproteales</taxon>
        <taxon>Thermoproteaceae</taxon>
        <taxon>Vulcanisaeta</taxon>
    </lineage>
</organism>
<dbReference type="GeneID" id="76205554"/>
<dbReference type="Pfam" id="PF22703">
    <property type="entry name" value="Cdc6_lid"/>
    <property type="match status" value="1"/>
</dbReference>
<dbReference type="GO" id="GO:0016887">
    <property type="term" value="F:ATP hydrolysis activity"/>
    <property type="evidence" value="ECO:0007669"/>
    <property type="project" value="InterPro"/>
</dbReference>
<reference evidence="8" key="4">
    <citation type="journal article" date="2023" name="Microbiol. Resour. Announc.">
        <title>Complete Genome Sequence of Vulcanisaeta souniana Strain IC-059, a Hyperthermophilic Archaeon Isolated from Hot Spring Water in Japan.</title>
        <authorList>
            <person name="Kato S."/>
            <person name="Itoh T."/>
            <person name="Wu L."/>
            <person name="Ma J."/>
            <person name="Ohkuma M."/>
        </authorList>
    </citation>
    <scope>NUCLEOTIDE SEQUENCE</scope>
    <source>
        <strain evidence="8">JCM 11219</strain>
    </source>
</reference>
<dbReference type="SMART" id="SM01074">
    <property type="entry name" value="Cdc6_C"/>
    <property type="match status" value="1"/>
</dbReference>
<keyword evidence="9" id="KW-0132">Cell division</keyword>
<dbReference type="PANTHER" id="PTHR10763">
    <property type="entry name" value="CELL DIVISION CONTROL PROTEIN 6-RELATED"/>
    <property type="match status" value="1"/>
</dbReference>
<evidence type="ECO:0000256" key="2">
    <source>
        <dbReference type="ARBA" id="ARBA00022705"/>
    </source>
</evidence>
<dbReference type="InterPro" id="IPR050311">
    <property type="entry name" value="ORC1/CDC6"/>
</dbReference>
<comment type="similarity">
    <text evidence="1 5">Belongs to the CDC6/cdc18 family.</text>
</comment>
<accession>A0A830EF71</accession>
<sequence length="397" mass="45410">MPRIFKNEAALTPEYIPGKLPHREEQLKQLEAYFSGFLENPGSMYPKVILIGRPGSGKTVTSRKFGNHAMKLSNMVRYVHVSCFLNRTLSSVLKDIGVQLNIAIPKRGYSTEELLKMLLDMVREKNIYAIVALDDVFHLVNNSGPHALGTLIRLGEEYVSRGDKYRFGIILISQDLSFRDQLDRSSQSSLGNTVIRFEPYTKDQIFEILLVRAQEALIDDAYDEEILEMIADVAGIDEKVLDDHRGDARYAIDILWRASKLAEIKGADRILPEHVREAIKNTLRGIRSDELRMLPLHEKIFLLAIVKSLMKNPNSPYIPFGIAEDEYKMLCEQYNEEPRKHTQLWEYLRDLNLKGFVETRTSSKGMRGRTTLVSIPSEPLMTLDEELRRIIEGELGT</sequence>